<organism evidence="1">
    <name type="scientific">Phaeocystis antarctica</name>
    <dbReference type="NCBI Taxonomy" id="33657"/>
    <lineage>
        <taxon>Eukaryota</taxon>
        <taxon>Haptista</taxon>
        <taxon>Haptophyta</taxon>
        <taxon>Prymnesiophyceae</taxon>
        <taxon>Phaeocystales</taxon>
        <taxon>Phaeocystaceae</taxon>
        <taxon>Phaeocystis</taxon>
    </lineage>
</organism>
<protein>
    <submittedName>
        <fullName evidence="1">Uncharacterized protein</fullName>
    </submittedName>
</protein>
<accession>A0A7S0HW21</accession>
<dbReference type="AlphaFoldDB" id="A0A7S0HW21"/>
<proteinExistence type="predicted"/>
<sequence length="137" mass="14233">MLGSVSILALSLHAYTPATRLHISLPSRSALNAERPPLMIVPKGNSDPNFDPDNVDPDAARRTLVKQGVVLGVVGGIVALVTSSGKEFNGANAPGLAEASAKKAAAKKANLDAYNARVKDLAAKRDSGAPPSRPWDK</sequence>
<name>A0A7S0HW21_9EUKA</name>
<gene>
    <name evidence="1" type="ORF">PANT1444_LOCUS17227</name>
</gene>
<dbReference type="EMBL" id="HBEP01030478">
    <property type="protein sequence ID" value="CAD8503640.1"/>
    <property type="molecule type" value="Transcribed_RNA"/>
</dbReference>
<evidence type="ECO:0000313" key="1">
    <source>
        <dbReference type="EMBL" id="CAD8503640.1"/>
    </source>
</evidence>
<reference evidence="1" key="1">
    <citation type="submission" date="2021-01" db="EMBL/GenBank/DDBJ databases">
        <authorList>
            <person name="Corre E."/>
            <person name="Pelletier E."/>
            <person name="Niang G."/>
            <person name="Scheremetjew M."/>
            <person name="Finn R."/>
            <person name="Kale V."/>
            <person name="Holt S."/>
            <person name="Cochrane G."/>
            <person name="Meng A."/>
            <person name="Brown T."/>
            <person name="Cohen L."/>
        </authorList>
    </citation>
    <scope>NUCLEOTIDE SEQUENCE</scope>
    <source>
        <strain evidence="1">CCMP1374</strain>
    </source>
</reference>